<dbReference type="InterPro" id="IPR043502">
    <property type="entry name" value="DNA/RNA_pol_sf"/>
</dbReference>
<name>A0A1U8PZF8_NELNU</name>
<sequence>MAISIGLDVTHGSPLLDATEYRSVVGALHYITLTRPDISFSINKVCQFMKEPTNVHWTTVKRILHYLKSTIDHVITFRSSQELALEAFYDADWASCLVDRRSQGDFCVYFGRNMISWSSHKQSTVSCSSTKSKYRSLASTTVNYFCSKCY</sequence>
<dbReference type="RefSeq" id="XP_019051912.1">
    <property type="nucleotide sequence ID" value="XM_019196367.1"/>
</dbReference>
<accession>A0A1U8PZF8</accession>
<dbReference type="PANTHER" id="PTHR11439">
    <property type="entry name" value="GAG-POL-RELATED RETROTRANSPOSON"/>
    <property type="match status" value="1"/>
</dbReference>
<evidence type="ECO:0000313" key="1">
    <source>
        <dbReference type="Proteomes" id="UP000189703"/>
    </source>
</evidence>
<dbReference type="CDD" id="cd09272">
    <property type="entry name" value="RNase_HI_RT_Ty1"/>
    <property type="match status" value="1"/>
</dbReference>
<reference evidence="2" key="1">
    <citation type="submission" date="2025-08" db="UniProtKB">
        <authorList>
            <consortium name="RefSeq"/>
        </authorList>
    </citation>
    <scope>IDENTIFICATION</scope>
</reference>
<dbReference type="OrthoDB" id="1931513at2759"/>
<dbReference type="KEGG" id="nnu:109114152"/>
<dbReference type="Proteomes" id="UP000189703">
    <property type="component" value="Unplaced"/>
</dbReference>
<organism evidence="1 2">
    <name type="scientific">Nelumbo nucifera</name>
    <name type="common">Sacred lotus</name>
    <dbReference type="NCBI Taxonomy" id="4432"/>
    <lineage>
        <taxon>Eukaryota</taxon>
        <taxon>Viridiplantae</taxon>
        <taxon>Streptophyta</taxon>
        <taxon>Embryophyta</taxon>
        <taxon>Tracheophyta</taxon>
        <taxon>Spermatophyta</taxon>
        <taxon>Magnoliopsida</taxon>
        <taxon>Proteales</taxon>
        <taxon>Nelumbonaceae</taxon>
        <taxon>Nelumbo</taxon>
    </lineage>
</organism>
<dbReference type="STRING" id="4432.A0A1U8PZF8"/>
<dbReference type="AlphaFoldDB" id="A0A1U8PZF8"/>
<evidence type="ECO:0000313" key="2">
    <source>
        <dbReference type="RefSeq" id="XP_019051912.1"/>
    </source>
</evidence>
<gene>
    <name evidence="2" type="primary">LOC109114152</name>
</gene>
<dbReference type="InParanoid" id="A0A1U8PZF8"/>
<keyword evidence="1" id="KW-1185">Reference proteome</keyword>
<dbReference type="OMA" id="DANWARN"/>
<dbReference type="SUPFAM" id="SSF56672">
    <property type="entry name" value="DNA/RNA polymerases"/>
    <property type="match status" value="1"/>
</dbReference>
<proteinExistence type="predicted"/>
<protein>
    <submittedName>
        <fullName evidence="2">Uncharacterized protein LOC109114152</fullName>
    </submittedName>
</protein>
<dbReference type="PANTHER" id="PTHR11439:SF455">
    <property type="entry name" value="RLK (RECEPTOR-LIKE PROTEIN KINASE) 8, PUTATIVE-RELATED"/>
    <property type="match status" value="1"/>
</dbReference>
<dbReference type="GeneID" id="109114152"/>